<sequence length="86" mass="9866">MIRRLRALWADLTAPGDPGVDYGWSSTLNQLTDPLADLPSEVRQLVHAVDRMRDRWADADLAARRELWQDVHTACDAVWDRKDPRA</sequence>
<keyword evidence="2" id="KW-1185">Reference proteome</keyword>
<protein>
    <submittedName>
        <fullName evidence="1">Uncharacterized protein</fullName>
    </submittedName>
</protein>
<proteinExistence type="predicted"/>
<reference evidence="2" key="1">
    <citation type="journal article" date="2019" name="Int. J. Syst. Evol. Microbiol.">
        <title>The Global Catalogue of Microorganisms (GCM) 10K type strain sequencing project: providing services to taxonomists for standard genome sequencing and annotation.</title>
        <authorList>
            <consortium name="The Broad Institute Genomics Platform"/>
            <consortium name="The Broad Institute Genome Sequencing Center for Infectious Disease"/>
            <person name="Wu L."/>
            <person name="Ma J."/>
        </authorList>
    </citation>
    <scope>NUCLEOTIDE SEQUENCE [LARGE SCALE GENOMIC DNA]</scope>
    <source>
        <strain evidence="2">TBRC 7912</strain>
    </source>
</reference>
<dbReference type="EMBL" id="JBHSBC010000039">
    <property type="protein sequence ID" value="MFC3984917.1"/>
    <property type="molecule type" value="Genomic_DNA"/>
</dbReference>
<dbReference type="RefSeq" id="WP_386194927.1">
    <property type="nucleotide sequence ID" value="NZ_JBHSBC010000039.1"/>
</dbReference>
<dbReference type="Proteomes" id="UP001595698">
    <property type="component" value="Unassembled WGS sequence"/>
</dbReference>
<comment type="caution">
    <text evidence="1">The sequence shown here is derived from an EMBL/GenBank/DDBJ whole genome shotgun (WGS) entry which is preliminary data.</text>
</comment>
<gene>
    <name evidence="1" type="ORF">ACFOYY_32655</name>
</gene>
<evidence type="ECO:0000313" key="2">
    <source>
        <dbReference type="Proteomes" id="UP001595698"/>
    </source>
</evidence>
<accession>A0ABV8F8B3</accession>
<name>A0ABV8F8B3_9ACTN</name>
<organism evidence="1 2">
    <name type="scientific">Streptosporangium jomthongense</name>
    <dbReference type="NCBI Taxonomy" id="1193683"/>
    <lineage>
        <taxon>Bacteria</taxon>
        <taxon>Bacillati</taxon>
        <taxon>Actinomycetota</taxon>
        <taxon>Actinomycetes</taxon>
        <taxon>Streptosporangiales</taxon>
        <taxon>Streptosporangiaceae</taxon>
        <taxon>Streptosporangium</taxon>
    </lineage>
</organism>
<evidence type="ECO:0000313" key="1">
    <source>
        <dbReference type="EMBL" id="MFC3984917.1"/>
    </source>
</evidence>